<protein>
    <submittedName>
        <fullName evidence="1">Uncharacterized protein</fullName>
    </submittedName>
</protein>
<dbReference type="AlphaFoldDB" id="A0A8J7F437"/>
<keyword evidence="2" id="KW-1185">Reference proteome</keyword>
<dbReference type="Proteomes" id="UP000620559">
    <property type="component" value="Unassembled WGS sequence"/>
</dbReference>
<comment type="caution">
    <text evidence="1">The sequence shown here is derived from an EMBL/GenBank/DDBJ whole genome shotgun (WGS) entry which is preliminary data.</text>
</comment>
<reference evidence="1" key="1">
    <citation type="submission" date="2020-10" db="EMBL/GenBank/DDBJ databases">
        <authorList>
            <person name="Castelo-Branco R."/>
            <person name="Eusebio N."/>
            <person name="Adriana R."/>
            <person name="Vieira A."/>
            <person name="Brugerolle De Fraissinette N."/>
            <person name="Rezende De Castro R."/>
            <person name="Schneider M.P."/>
            <person name="Vasconcelos V."/>
            <person name="Leao P.N."/>
        </authorList>
    </citation>
    <scope>NUCLEOTIDE SEQUENCE</scope>
    <source>
        <strain evidence="1">LEGE 06105</strain>
    </source>
</reference>
<dbReference type="RefSeq" id="WP_193920861.1">
    <property type="nucleotide sequence ID" value="NZ_JADEWL010000040.1"/>
</dbReference>
<sequence>MNNLIKQEILAQLESEEQFPVDFDIYWQWLEFSTKGNAKRAFEKAGFTMGARL</sequence>
<dbReference type="EMBL" id="JADEWL010000040">
    <property type="protein sequence ID" value="MBE9213708.1"/>
    <property type="molecule type" value="Genomic_DNA"/>
</dbReference>
<evidence type="ECO:0000313" key="2">
    <source>
        <dbReference type="Proteomes" id="UP000620559"/>
    </source>
</evidence>
<accession>A0A8J7F437</accession>
<name>A0A8J7F437_9CYAN</name>
<evidence type="ECO:0000313" key="1">
    <source>
        <dbReference type="EMBL" id="MBE9213708.1"/>
    </source>
</evidence>
<organism evidence="1 2">
    <name type="scientific">Plectonema cf. radiosum LEGE 06105</name>
    <dbReference type="NCBI Taxonomy" id="945769"/>
    <lineage>
        <taxon>Bacteria</taxon>
        <taxon>Bacillati</taxon>
        <taxon>Cyanobacteriota</taxon>
        <taxon>Cyanophyceae</taxon>
        <taxon>Oscillatoriophycideae</taxon>
        <taxon>Oscillatoriales</taxon>
        <taxon>Microcoleaceae</taxon>
        <taxon>Plectonema</taxon>
    </lineage>
</organism>
<proteinExistence type="predicted"/>
<gene>
    <name evidence="1" type="ORF">IQ247_13710</name>
</gene>